<feature type="transmembrane region" description="Helical" evidence="9">
    <location>
        <begin position="180"/>
        <end position="206"/>
    </location>
</feature>
<evidence type="ECO:0000256" key="5">
    <source>
        <dbReference type="ARBA" id="ARBA00022692"/>
    </source>
</evidence>
<evidence type="ECO:0000256" key="4">
    <source>
        <dbReference type="ARBA" id="ARBA00022475"/>
    </source>
</evidence>
<keyword evidence="3 8" id="KW-0813">Transport</keyword>
<dbReference type="InterPro" id="IPR003784">
    <property type="entry name" value="BioY"/>
</dbReference>
<protein>
    <recommendedName>
        <fullName evidence="8">Biotin transporter</fullName>
    </recommendedName>
</protein>
<evidence type="ECO:0000256" key="7">
    <source>
        <dbReference type="ARBA" id="ARBA00023136"/>
    </source>
</evidence>
<feature type="transmembrane region" description="Helical" evidence="9">
    <location>
        <begin position="150"/>
        <end position="174"/>
    </location>
</feature>
<feature type="transmembrane region" description="Helical" evidence="9">
    <location>
        <begin position="96"/>
        <end position="114"/>
    </location>
</feature>
<sequence length="214" mass="21889">METVRTKTSASARTRSVAFVGLAIAIIAVSAWVTVPLGPIPFTLQMFAVTFAVVVLSPKEAIASIAGYLLLGAVGVPVFSGMRGGIGVLAGPTGGFLWGYLLGVAAAALFLYVVRTRLGVAGGKSAPKLTSAERAALSPGRRAVLFVRNFGVDLAAGIIFTAIAYACGCAQYMVVGQVDLATAFLTAVAPFMVVDFCKIAAAVVCADAVRTVVK</sequence>
<accession>A0A4S4G631</accession>
<feature type="transmembrane region" description="Helical" evidence="9">
    <location>
        <begin position="68"/>
        <end position="90"/>
    </location>
</feature>
<evidence type="ECO:0000256" key="6">
    <source>
        <dbReference type="ARBA" id="ARBA00022989"/>
    </source>
</evidence>
<evidence type="ECO:0000256" key="1">
    <source>
        <dbReference type="ARBA" id="ARBA00004651"/>
    </source>
</evidence>
<dbReference type="GO" id="GO:0005886">
    <property type="term" value="C:plasma membrane"/>
    <property type="evidence" value="ECO:0007669"/>
    <property type="project" value="UniProtKB-SubCell"/>
</dbReference>
<keyword evidence="6 9" id="KW-1133">Transmembrane helix</keyword>
<proteinExistence type="inferred from homology"/>
<dbReference type="AlphaFoldDB" id="A0A4S4G631"/>
<comment type="subcellular location">
    <subcellularLocation>
        <location evidence="1 8">Cell membrane</location>
        <topology evidence="1 8">Multi-pass membrane protein</topology>
    </subcellularLocation>
</comment>
<evidence type="ECO:0000256" key="8">
    <source>
        <dbReference type="PIRNR" id="PIRNR016661"/>
    </source>
</evidence>
<evidence type="ECO:0000256" key="2">
    <source>
        <dbReference type="ARBA" id="ARBA00010692"/>
    </source>
</evidence>
<dbReference type="EMBL" id="SSTJ01000001">
    <property type="protein sequence ID" value="THG38873.1"/>
    <property type="molecule type" value="Genomic_DNA"/>
</dbReference>
<organism evidence="10 11">
    <name type="scientific">Adlercreutzia caecimuris</name>
    <dbReference type="NCBI Taxonomy" id="671266"/>
    <lineage>
        <taxon>Bacteria</taxon>
        <taxon>Bacillati</taxon>
        <taxon>Actinomycetota</taxon>
        <taxon>Coriobacteriia</taxon>
        <taxon>Eggerthellales</taxon>
        <taxon>Eggerthellaceae</taxon>
        <taxon>Adlercreutzia</taxon>
    </lineage>
</organism>
<dbReference type="GO" id="GO:0015225">
    <property type="term" value="F:biotin transmembrane transporter activity"/>
    <property type="evidence" value="ECO:0007669"/>
    <property type="project" value="UniProtKB-UniRule"/>
</dbReference>
<dbReference type="Proteomes" id="UP000308978">
    <property type="component" value="Unassembled WGS sequence"/>
</dbReference>
<dbReference type="PIRSF" id="PIRSF016661">
    <property type="entry name" value="BioY"/>
    <property type="match status" value="1"/>
</dbReference>
<evidence type="ECO:0000256" key="9">
    <source>
        <dbReference type="SAM" id="Phobius"/>
    </source>
</evidence>
<evidence type="ECO:0000313" key="10">
    <source>
        <dbReference type="EMBL" id="THG38873.1"/>
    </source>
</evidence>
<feature type="transmembrane region" description="Helical" evidence="9">
    <location>
        <begin position="39"/>
        <end position="56"/>
    </location>
</feature>
<gene>
    <name evidence="10" type="ORF">E5986_00835</name>
</gene>
<evidence type="ECO:0000256" key="3">
    <source>
        <dbReference type="ARBA" id="ARBA00022448"/>
    </source>
</evidence>
<comment type="similarity">
    <text evidence="2 8">Belongs to the BioY family.</text>
</comment>
<name>A0A4S4G631_9ACTN</name>
<comment type="caution">
    <text evidence="10">The sequence shown here is derived from an EMBL/GenBank/DDBJ whole genome shotgun (WGS) entry which is preliminary data.</text>
</comment>
<dbReference type="Pfam" id="PF02632">
    <property type="entry name" value="BioY"/>
    <property type="match status" value="1"/>
</dbReference>
<keyword evidence="5 9" id="KW-0812">Transmembrane</keyword>
<feature type="transmembrane region" description="Helical" evidence="9">
    <location>
        <begin position="12"/>
        <end position="33"/>
    </location>
</feature>
<dbReference type="Gene3D" id="1.10.1760.20">
    <property type="match status" value="1"/>
</dbReference>
<keyword evidence="4 8" id="KW-1003">Cell membrane</keyword>
<dbReference type="RefSeq" id="WP_136432475.1">
    <property type="nucleotide sequence ID" value="NZ_CAOKMQ010000017.1"/>
</dbReference>
<dbReference type="PANTHER" id="PTHR34295:SF4">
    <property type="entry name" value="BIOTIN TRANSPORTER BIOY-RELATED"/>
    <property type="match status" value="1"/>
</dbReference>
<reference evidence="10 11" key="1">
    <citation type="submission" date="2019-04" db="EMBL/GenBank/DDBJ databases">
        <title>Microbes associate with the intestines of laboratory mice.</title>
        <authorList>
            <person name="Navarre W."/>
            <person name="Wong E."/>
            <person name="Huang K.C."/>
            <person name="Tropini C."/>
            <person name="Ng K."/>
            <person name="Yu B."/>
        </authorList>
    </citation>
    <scope>NUCLEOTIDE SEQUENCE [LARGE SCALE GENOMIC DNA]</scope>
    <source>
        <strain evidence="10 11">NM80_B27</strain>
    </source>
</reference>
<evidence type="ECO:0000313" key="11">
    <source>
        <dbReference type="Proteomes" id="UP000308978"/>
    </source>
</evidence>
<keyword evidence="7 8" id="KW-0472">Membrane</keyword>
<dbReference type="PANTHER" id="PTHR34295">
    <property type="entry name" value="BIOTIN TRANSPORTER BIOY"/>
    <property type="match status" value="1"/>
</dbReference>